<dbReference type="GO" id="GO:0016491">
    <property type="term" value="F:oxidoreductase activity"/>
    <property type="evidence" value="ECO:0007669"/>
    <property type="project" value="UniProtKB-KW"/>
</dbReference>
<dbReference type="InterPro" id="IPR036291">
    <property type="entry name" value="NAD(P)-bd_dom_sf"/>
</dbReference>
<organism evidence="3 4">
    <name type="scientific">Micromonospora endophytica</name>
    <dbReference type="NCBI Taxonomy" id="515350"/>
    <lineage>
        <taxon>Bacteria</taxon>
        <taxon>Bacillati</taxon>
        <taxon>Actinomycetota</taxon>
        <taxon>Actinomycetes</taxon>
        <taxon>Micromonosporales</taxon>
        <taxon>Micromonosporaceae</taxon>
        <taxon>Micromonospora</taxon>
    </lineage>
</organism>
<dbReference type="Pfam" id="PF00106">
    <property type="entry name" value="adh_short"/>
    <property type="match status" value="1"/>
</dbReference>
<evidence type="ECO:0000313" key="3">
    <source>
        <dbReference type="EMBL" id="PZF98443.1"/>
    </source>
</evidence>
<protein>
    <submittedName>
        <fullName evidence="3">Oxidoreductase</fullName>
    </submittedName>
</protein>
<dbReference type="OrthoDB" id="9797538at2"/>
<proteinExistence type="inferred from homology"/>
<name>A0A2W2E0E6_9ACTN</name>
<evidence type="ECO:0000256" key="1">
    <source>
        <dbReference type="ARBA" id="ARBA00006484"/>
    </source>
</evidence>
<evidence type="ECO:0000313" key="4">
    <source>
        <dbReference type="Proteomes" id="UP000248627"/>
    </source>
</evidence>
<sequence>MADRSVLVTGGTGGLGAAVTAVFVEAGWRVVAPQRHTPTPAADPGDNAPVRLVADLTDAADAARVAEVAAGDPAAPLRAVVNLVGGYASAGLVHETPVEEFDRMLALNLRPTHLVTRATLPHLVSAGGGAVVCVAARAALSPFPGVAGYVTAKAAVLAFAAAVAVEYKASGVRCNTVLPSVIDTPTNRAAMPDADHSRWVAPTEIASVIRFLASDESAPTSGAAVPVYGRA</sequence>
<comment type="caution">
    <text evidence="3">The sequence shown here is derived from an EMBL/GenBank/DDBJ whole genome shotgun (WGS) entry which is preliminary data.</text>
</comment>
<dbReference type="InterPro" id="IPR020904">
    <property type="entry name" value="Sc_DH/Rdtase_CS"/>
</dbReference>
<dbReference type="Gene3D" id="3.40.50.720">
    <property type="entry name" value="NAD(P)-binding Rossmann-like Domain"/>
    <property type="match status" value="1"/>
</dbReference>
<dbReference type="AlphaFoldDB" id="A0A2W2E0E6"/>
<keyword evidence="2" id="KW-0560">Oxidoreductase</keyword>
<reference evidence="3 4" key="1">
    <citation type="submission" date="2018-01" db="EMBL/GenBank/DDBJ databases">
        <title>Draft genome sequence of Jishengella endophytica.</title>
        <authorList>
            <person name="Sahin N."/>
            <person name="Ay H."/>
            <person name="Saygin H."/>
        </authorList>
    </citation>
    <scope>NUCLEOTIDE SEQUENCE [LARGE SCALE GENOMIC DNA]</scope>
    <source>
        <strain evidence="3 4">DSM 45430</strain>
    </source>
</reference>
<dbReference type="EMBL" id="POTX01000040">
    <property type="protein sequence ID" value="PZF98443.1"/>
    <property type="molecule type" value="Genomic_DNA"/>
</dbReference>
<comment type="similarity">
    <text evidence="1">Belongs to the short-chain dehydrogenases/reductases (SDR) family.</text>
</comment>
<dbReference type="PRINTS" id="PR00081">
    <property type="entry name" value="GDHRDH"/>
</dbReference>
<dbReference type="SUPFAM" id="SSF51735">
    <property type="entry name" value="NAD(P)-binding Rossmann-fold domains"/>
    <property type="match status" value="1"/>
</dbReference>
<dbReference type="Proteomes" id="UP000248627">
    <property type="component" value="Unassembled WGS sequence"/>
</dbReference>
<dbReference type="PROSITE" id="PS00061">
    <property type="entry name" value="ADH_SHORT"/>
    <property type="match status" value="1"/>
</dbReference>
<dbReference type="PANTHER" id="PTHR24321:SF8">
    <property type="entry name" value="ESTRADIOL 17-BETA-DEHYDROGENASE 8-RELATED"/>
    <property type="match status" value="1"/>
</dbReference>
<dbReference type="RefSeq" id="WP_111242762.1">
    <property type="nucleotide sequence ID" value="NZ_AP023358.1"/>
</dbReference>
<gene>
    <name evidence="3" type="ORF">C1I93_08925</name>
</gene>
<keyword evidence="4" id="KW-1185">Reference proteome</keyword>
<dbReference type="InterPro" id="IPR002347">
    <property type="entry name" value="SDR_fam"/>
</dbReference>
<evidence type="ECO:0000256" key="2">
    <source>
        <dbReference type="ARBA" id="ARBA00023002"/>
    </source>
</evidence>
<dbReference type="PANTHER" id="PTHR24321">
    <property type="entry name" value="DEHYDROGENASES, SHORT CHAIN"/>
    <property type="match status" value="1"/>
</dbReference>
<accession>A0A2W2E0E6</accession>